<evidence type="ECO:0000256" key="10">
    <source>
        <dbReference type="SAM" id="MobiDB-lite"/>
    </source>
</evidence>
<accession>A0A427A642</accession>
<evidence type="ECO:0000256" key="3">
    <source>
        <dbReference type="ARBA" id="ARBA00022692"/>
    </source>
</evidence>
<evidence type="ECO:0000256" key="2">
    <source>
        <dbReference type="ARBA" id="ARBA00022614"/>
    </source>
</evidence>
<dbReference type="CDD" id="cd14066">
    <property type="entry name" value="STKc_IRAK"/>
    <property type="match status" value="1"/>
</dbReference>
<comment type="caution">
    <text evidence="13">The sequence shown here is derived from an EMBL/GenBank/DDBJ whole genome shotgun (WGS) entry which is preliminary data.</text>
</comment>
<keyword evidence="2" id="KW-0433">Leucine-rich repeat</keyword>
<dbReference type="FunFam" id="1.10.510.10:FF:000479">
    <property type="entry name" value="Leucine-rich repeat receptor-like protein kinase"/>
    <property type="match status" value="1"/>
</dbReference>
<gene>
    <name evidence="13" type="ORF">B296_00035324</name>
</gene>
<proteinExistence type="predicted"/>
<keyword evidence="3 11" id="KW-0812">Transmembrane</keyword>
<sequence>MSFAQVSPRIVSVRLLGSTIGDRGPFGGPADPSFPHIYSHLSHQPSINPPRHRWPMAAIALLPSLLLAAPISPPVYPYDGSHALRRTTPHHPRRLPSCLDSQSADRSAHRRNPFPKRYVLAETKTTPAVASSNSSTNRSASELHHSHSHSHKQRVRTSVVGFITGSLAGIASGAVLSLLFRLVVNCIRGRYRNPGGASIFSPKHIKRAEDLAFLDKDDGLAALEVIGRGGCGEVYKAQLPPDPRNPDRPGMVIAIKKIMKRTPDGPEPTSDEESRLLDKWMRQIRSEIQTVGHIRHRNLLPLLAHVTRPDCHLLIYEFMKNGSLDLVLNGVRELDWLARYRIALGIASGLEYLHIHHKPQIIHRDLKPANILLDDGMEARIADFGLAKEMPDAHTHITASKVAGTLGYISPEYGQTLRFTAKCDIYSFGVILAVLVVGKMPSDPFFHDTDEISLVRWLRKVMSSDNPTAAIDPKLVGNGYEEQMLLVLRIAIFCTMDDPKERPSSKEVCSMLAQIKH</sequence>
<evidence type="ECO:0000256" key="11">
    <source>
        <dbReference type="SAM" id="Phobius"/>
    </source>
</evidence>
<evidence type="ECO:0000256" key="5">
    <source>
        <dbReference type="ARBA" id="ARBA00022737"/>
    </source>
</evidence>
<dbReference type="GO" id="GO:0005524">
    <property type="term" value="F:ATP binding"/>
    <property type="evidence" value="ECO:0007669"/>
    <property type="project" value="InterPro"/>
</dbReference>
<dbReference type="Proteomes" id="UP000287651">
    <property type="component" value="Unassembled WGS sequence"/>
</dbReference>
<organism evidence="13 14">
    <name type="scientific">Ensete ventricosum</name>
    <name type="common">Abyssinian banana</name>
    <name type="synonym">Musa ensete</name>
    <dbReference type="NCBI Taxonomy" id="4639"/>
    <lineage>
        <taxon>Eukaryota</taxon>
        <taxon>Viridiplantae</taxon>
        <taxon>Streptophyta</taxon>
        <taxon>Embryophyta</taxon>
        <taxon>Tracheophyta</taxon>
        <taxon>Spermatophyta</taxon>
        <taxon>Magnoliopsida</taxon>
        <taxon>Liliopsida</taxon>
        <taxon>Zingiberales</taxon>
        <taxon>Musaceae</taxon>
        <taxon>Ensete</taxon>
    </lineage>
</organism>
<dbReference type="Pfam" id="PF00069">
    <property type="entry name" value="Pkinase"/>
    <property type="match status" value="1"/>
</dbReference>
<evidence type="ECO:0000313" key="13">
    <source>
        <dbReference type="EMBL" id="RRT71641.1"/>
    </source>
</evidence>
<comment type="subcellular location">
    <subcellularLocation>
        <location evidence="1">Membrane</location>
        <topology evidence="1">Single-pass membrane protein</topology>
    </subcellularLocation>
</comment>
<feature type="compositionally biased region" description="Basic residues" evidence="10">
    <location>
        <begin position="83"/>
        <end position="94"/>
    </location>
</feature>
<feature type="region of interest" description="Disordered" evidence="10">
    <location>
        <begin position="83"/>
        <end position="152"/>
    </location>
</feature>
<reference evidence="13 14" key="1">
    <citation type="journal article" date="2014" name="Agronomy (Basel)">
        <title>A Draft Genome Sequence for Ensete ventricosum, the Drought-Tolerant Tree Against Hunger.</title>
        <authorList>
            <person name="Harrison J."/>
            <person name="Moore K.A."/>
            <person name="Paszkiewicz K."/>
            <person name="Jones T."/>
            <person name="Grant M."/>
            <person name="Ambacheew D."/>
            <person name="Muzemil S."/>
            <person name="Studholme D.J."/>
        </authorList>
    </citation>
    <scope>NUCLEOTIDE SEQUENCE [LARGE SCALE GENOMIC DNA]</scope>
</reference>
<keyword evidence="4" id="KW-0732">Signal</keyword>
<keyword evidence="7 11" id="KW-0472">Membrane</keyword>
<evidence type="ECO:0000256" key="8">
    <source>
        <dbReference type="ARBA" id="ARBA00023170"/>
    </source>
</evidence>
<dbReference type="GO" id="GO:0016020">
    <property type="term" value="C:membrane"/>
    <property type="evidence" value="ECO:0007669"/>
    <property type="project" value="UniProtKB-SubCell"/>
</dbReference>
<name>A0A427A642_ENSVE</name>
<evidence type="ECO:0000256" key="7">
    <source>
        <dbReference type="ARBA" id="ARBA00023136"/>
    </source>
</evidence>
<dbReference type="PANTHER" id="PTHR48055:SF22">
    <property type="entry name" value="LEUCINE-RICH REPEAT RECEPTOR-LIKE SERINE_THREONINE_TYROSINE-PROTEIN KINASE SOBIR1"/>
    <property type="match status" value="1"/>
</dbReference>
<keyword evidence="9" id="KW-0325">Glycoprotein</keyword>
<feature type="compositionally biased region" description="Low complexity" evidence="10">
    <location>
        <begin position="130"/>
        <end position="140"/>
    </location>
</feature>
<dbReference type="SMART" id="SM00220">
    <property type="entry name" value="S_TKc"/>
    <property type="match status" value="1"/>
</dbReference>
<dbReference type="PANTHER" id="PTHR48055">
    <property type="entry name" value="LEUCINE-RICH REPEAT RECEPTOR PROTEIN KINASE EMS1"/>
    <property type="match status" value="1"/>
</dbReference>
<protein>
    <recommendedName>
        <fullName evidence="12">Protein kinase domain-containing protein</fullName>
    </recommendedName>
</protein>
<keyword evidence="5" id="KW-0677">Repeat</keyword>
<keyword evidence="8" id="KW-0675">Receptor</keyword>
<dbReference type="InterPro" id="IPR008271">
    <property type="entry name" value="Ser/Thr_kinase_AS"/>
</dbReference>
<dbReference type="GO" id="GO:0004672">
    <property type="term" value="F:protein kinase activity"/>
    <property type="evidence" value="ECO:0007669"/>
    <property type="project" value="InterPro"/>
</dbReference>
<evidence type="ECO:0000256" key="1">
    <source>
        <dbReference type="ARBA" id="ARBA00004167"/>
    </source>
</evidence>
<evidence type="ECO:0000259" key="12">
    <source>
        <dbReference type="PROSITE" id="PS50011"/>
    </source>
</evidence>
<dbReference type="InterPro" id="IPR011009">
    <property type="entry name" value="Kinase-like_dom_sf"/>
</dbReference>
<keyword evidence="6 11" id="KW-1133">Transmembrane helix</keyword>
<dbReference type="InterPro" id="IPR000719">
    <property type="entry name" value="Prot_kinase_dom"/>
</dbReference>
<dbReference type="InterPro" id="IPR051564">
    <property type="entry name" value="LRR_receptor-like_kinase"/>
</dbReference>
<dbReference type="PROSITE" id="PS50011">
    <property type="entry name" value="PROTEIN_KINASE_DOM"/>
    <property type="match status" value="1"/>
</dbReference>
<feature type="transmembrane region" description="Helical" evidence="11">
    <location>
        <begin position="159"/>
        <end position="184"/>
    </location>
</feature>
<evidence type="ECO:0000256" key="9">
    <source>
        <dbReference type="ARBA" id="ARBA00023180"/>
    </source>
</evidence>
<dbReference type="Gene3D" id="3.30.200.20">
    <property type="entry name" value="Phosphorylase Kinase, domain 1"/>
    <property type="match status" value="1"/>
</dbReference>
<dbReference type="AlphaFoldDB" id="A0A427A642"/>
<feature type="domain" description="Protein kinase" evidence="12">
    <location>
        <begin position="220"/>
        <end position="517"/>
    </location>
</feature>
<evidence type="ECO:0000256" key="6">
    <source>
        <dbReference type="ARBA" id="ARBA00022989"/>
    </source>
</evidence>
<evidence type="ECO:0000256" key="4">
    <source>
        <dbReference type="ARBA" id="ARBA00022729"/>
    </source>
</evidence>
<evidence type="ECO:0000313" key="14">
    <source>
        <dbReference type="Proteomes" id="UP000287651"/>
    </source>
</evidence>
<dbReference type="EMBL" id="AMZH03003647">
    <property type="protein sequence ID" value="RRT71641.1"/>
    <property type="molecule type" value="Genomic_DNA"/>
</dbReference>
<dbReference type="SUPFAM" id="SSF56112">
    <property type="entry name" value="Protein kinase-like (PK-like)"/>
    <property type="match status" value="1"/>
</dbReference>
<dbReference type="Gene3D" id="1.10.510.10">
    <property type="entry name" value="Transferase(Phosphotransferase) domain 1"/>
    <property type="match status" value="1"/>
</dbReference>
<dbReference type="PROSITE" id="PS00108">
    <property type="entry name" value="PROTEIN_KINASE_ST"/>
    <property type="match status" value="1"/>
</dbReference>